<sequence length="240" mass="27376">MEALNLKTDRIRTFIEGFDDRIQGGIRKGHIVLLFGAPGTMKSSISMNVLWNNARKLKLNCLYISLEETKQSLMESMQSLGFWPVDESKLLISDIATLRLEHSEADSGRDWFKILEDYIRKRTEAGGVDLLVLDSLNAVFSLKNVVNPRQELFHFFGFLRKLNITSFIISELRPGSEEISAYGEDFLADGTIALRFHQVGEADYQLRIRCLKLRHSRVEHGYMTLIFKDGVFSATPPISE</sequence>
<dbReference type="AlphaFoldDB" id="A0A8J7YSN0"/>
<evidence type="ECO:0000313" key="5">
    <source>
        <dbReference type="Proteomes" id="UP000716004"/>
    </source>
</evidence>
<dbReference type="InterPro" id="IPR027417">
    <property type="entry name" value="P-loop_NTPase"/>
</dbReference>
<gene>
    <name evidence="4" type="ORF">J9259_05745</name>
</gene>
<dbReference type="EMBL" id="JAGVSJ010000012">
    <property type="protein sequence ID" value="MBX8632003.1"/>
    <property type="molecule type" value="Genomic_DNA"/>
</dbReference>
<dbReference type="InterPro" id="IPR010624">
    <property type="entry name" value="KaiC_dom"/>
</dbReference>
<organism evidence="4 5">
    <name type="scientific">Candidatus Sysuiplasma superficiale</name>
    <dbReference type="NCBI Taxonomy" id="2823368"/>
    <lineage>
        <taxon>Archaea</taxon>
        <taxon>Methanobacteriati</taxon>
        <taxon>Thermoplasmatota</taxon>
        <taxon>Thermoplasmata</taxon>
        <taxon>Candidatus Sysuiplasmatales</taxon>
        <taxon>Candidatus Sysuiplasmataceae</taxon>
        <taxon>Candidatus Sysuiplasma</taxon>
    </lineage>
</organism>
<name>A0A8J7YSN0_9ARCH</name>
<feature type="domain" description="KaiC" evidence="3">
    <location>
        <begin position="9"/>
        <end position="240"/>
    </location>
</feature>
<keyword evidence="1" id="KW-0547">Nucleotide-binding</keyword>
<dbReference type="Gene3D" id="3.40.50.300">
    <property type="entry name" value="P-loop containing nucleotide triphosphate hydrolases"/>
    <property type="match status" value="1"/>
</dbReference>
<comment type="caution">
    <text evidence="4">The sequence shown here is derived from an EMBL/GenBank/DDBJ whole genome shotgun (WGS) entry which is preliminary data.</text>
</comment>
<dbReference type="Pfam" id="PF06745">
    <property type="entry name" value="ATPase"/>
    <property type="match status" value="1"/>
</dbReference>
<evidence type="ECO:0000256" key="2">
    <source>
        <dbReference type="ARBA" id="ARBA00022840"/>
    </source>
</evidence>
<protein>
    <submittedName>
        <fullName evidence="4">AAA family ATPase</fullName>
    </submittedName>
</protein>
<reference evidence="4" key="1">
    <citation type="submission" date="2021-04" db="EMBL/GenBank/DDBJ databases">
        <title>Genomic insights into ecological role and evolution of a novel Thermoplasmata order Candidatus Sysuiplasmatales.</title>
        <authorList>
            <person name="Yuan Y."/>
        </authorList>
    </citation>
    <scope>NUCLEOTIDE SEQUENCE</scope>
    <source>
        <strain evidence="4">YP2-bin.285</strain>
    </source>
</reference>
<dbReference type="GO" id="GO:0005524">
    <property type="term" value="F:ATP binding"/>
    <property type="evidence" value="ECO:0007669"/>
    <property type="project" value="UniProtKB-KW"/>
</dbReference>
<dbReference type="SUPFAM" id="SSF52540">
    <property type="entry name" value="P-loop containing nucleoside triphosphate hydrolases"/>
    <property type="match status" value="1"/>
</dbReference>
<evidence type="ECO:0000259" key="3">
    <source>
        <dbReference type="PROSITE" id="PS51146"/>
    </source>
</evidence>
<keyword evidence="2" id="KW-0067">ATP-binding</keyword>
<proteinExistence type="predicted"/>
<dbReference type="Proteomes" id="UP000716004">
    <property type="component" value="Unassembled WGS sequence"/>
</dbReference>
<dbReference type="PANTHER" id="PTHR43637">
    <property type="entry name" value="UPF0273 PROTEIN TM_0370"/>
    <property type="match status" value="1"/>
</dbReference>
<dbReference type="InterPro" id="IPR014774">
    <property type="entry name" value="KaiC-like_dom"/>
</dbReference>
<evidence type="ECO:0000313" key="4">
    <source>
        <dbReference type="EMBL" id="MBX8632003.1"/>
    </source>
</evidence>
<evidence type="ECO:0000256" key="1">
    <source>
        <dbReference type="ARBA" id="ARBA00022741"/>
    </source>
</evidence>
<accession>A0A8J7YSN0</accession>
<dbReference type="PROSITE" id="PS51146">
    <property type="entry name" value="KAIC"/>
    <property type="match status" value="1"/>
</dbReference>